<gene>
    <name evidence="3" type="ORF">AQJ91_34435</name>
</gene>
<dbReference type="CDD" id="cd00081">
    <property type="entry name" value="Hint"/>
    <property type="match status" value="1"/>
</dbReference>
<dbReference type="InterPro" id="IPR036844">
    <property type="entry name" value="Hint_dom_sf"/>
</dbReference>
<dbReference type="InterPro" id="IPR003587">
    <property type="entry name" value="Hint_dom_N"/>
</dbReference>
<dbReference type="STRING" id="909626.AQJ91_34435"/>
<feature type="compositionally biased region" description="Basic and acidic residues" evidence="1">
    <location>
        <begin position="596"/>
        <end position="608"/>
    </location>
</feature>
<feature type="compositionally biased region" description="Basic and acidic residues" evidence="1">
    <location>
        <begin position="946"/>
        <end position="956"/>
    </location>
</feature>
<dbReference type="InterPro" id="IPR006141">
    <property type="entry name" value="Intein_N"/>
</dbReference>
<evidence type="ECO:0000313" key="4">
    <source>
        <dbReference type="Proteomes" id="UP000053260"/>
    </source>
</evidence>
<dbReference type="Proteomes" id="UP000053260">
    <property type="component" value="Unassembled WGS sequence"/>
</dbReference>
<keyword evidence="4" id="KW-1185">Reference proteome</keyword>
<feature type="domain" description="Hint" evidence="2">
    <location>
        <begin position="1203"/>
        <end position="1297"/>
    </location>
</feature>
<reference evidence="3 4" key="1">
    <citation type="submission" date="2015-10" db="EMBL/GenBank/DDBJ databases">
        <title>Draft genome sequence of Streptomyces sp. RV15, isolated from a marine sponge.</title>
        <authorList>
            <person name="Ruckert C."/>
            <person name="Abdelmohsen U.R."/>
            <person name="Winkler A."/>
            <person name="Hentschel U."/>
            <person name="Kalinowski J."/>
            <person name="Kampfer P."/>
            <person name="Glaeser S."/>
        </authorList>
    </citation>
    <scope>NUCLEOTIDE SEQUENCE [LARGE SCALE GENOMIC DNA]</scope>
    <source>
        <strain evidence="3 4">RV15</strain>
    </source>
</reference>
<evidence type="ECO:0000259" key="2">
    <source>
        <dbReference type="SMART" id="SM00306"/>
    </source>
</evidence>
<protein>
    <recommendedName>
        <fullName evidence="2">Hint domain-containing protein</fullName>
    </recommendedName>
</protein>
<dbReference type="Pfam" id="PF15531">
    <property type="entry name" value="Ntox27"/>
    <property type="match status" value="1"/>
</dbReference>
<feature type="region of interest" description="Disordered" evidence="1">
    <location>
        <begin position="485"/>
        <end position="624"/>
    </location>
</feature>
<dbReference type="RefSeq" id="WP_067029480.1">
    <property type="nucleotide sequence ID" value="NZ_KQ949103.1"/>
</dbReference>
<organism evidence="3 4">
    <name type="scientific">Streptomyces dysideae</name>
    <dbReference type="NCBI Taxonomy" id="909626"/>
    <lineage>
        <taxon>Bacteria</taxon>
        <taxon>Bacillati</taxon>
        <taxon>Actinomycetota</taxon>
        <taxon>Actinomycetes</taxon>
        <taxon>Kitasatosporales</taxon>
        <taxon>Streptomycetaceae</taxon>
        <taxon>Streptomyces</taxon>
    </lineage>
</organism>
<dbReference type="Gene3D" id="2.170.16.10">
    <property type="entry name" value="Hedgehog/Intein (Hint) domain"/>
    <property type="match status" value="1"/>
</dbReference>
<accession>A0A101UTS2</accession>
<dbReference type="GO" id="GO:0016539">
    <property type="term" value="P:intein-mediated protein splicing"/>
    <property type="evidence" value="ECO:0007669"/>
    <property type="project" value="InterPro"/>
</dbReference>
<dbReference type="SMART" id="SM00306">
    <property type="entry name" value="HintN"/>
    <property type="match status" value="1"/>
</dbReference>
<feature type="region of interest" description="Disordered" evidence="1">
    <location>
        <begin position="666"/>
        <end position="700"/>
    </location>
</feature>
<feature type="compositionally biased region" description="Low complexity" evidence="1">
    <location>
        <begin position="676"/>
        <end position="700"/>
    </location>
</feature>
<name>A0A101UTS2_9ACTN</name>
<evidence type="ECO:0000256" key="1">
    <source>
        <dbReference type="SAM" id="MobiDB-lite"/>
    </source>
</evidence>
<evidence type="ECO:0000313" key="3">
    <source>
        <dbReference type="EMBL" id="KUO16635.1"/>
    </source>
</evidence>
<feature type="region of interest" description="Disordered" evidence="1">
    <location>
        <begin position="933"/>
        <end position="973"/>
    </location>
</feature>
<feature type="compositionally biased region" description="Basic and acidic residues" evidence="1">
    <location>
        <begin position="512"/>
        <end position="573"/>
    </location>
</feature>
<dbReference type="OrthoDB" id="4338343at2"/>
<dbReference type="Pfam" id="PF07591">
    <property type="entry name" value="PT-HINT"/>
    <property type="match status" value="1"/>
</dbReference>
<feature type="region of interest" description="Disordered" evidence="1">
    <location>
        <begin position="999"/>
        <end position="1042"/>
    </location>
</feature>
<sequence length="1504" mass="158320">MRTHARPAARRRRTIFRTRGGWSRLLTTTALATAIAVTGGQLPSPAQQQTATVADVPTTTTPFDLAGAARIREEQCLLNSALRKGGPASKEVARAGLIGTEEQLHTAANPDYWTDTPLSAAFENDRATADAKLDELAGRRKVWEQSLAIPSQTTPPGYTVTGFEWVKDDANPFRTINLSSWVAAQFWKNEGDLYTDPHPLASKESVDAATAVYKARYDENDHADYEDRQAWESMQFMHGMYADDARLFLQYGGFPTAAPDPDSMEFRIDVENLKTRFASCAYTNPPDPHGVLDTELAVAATEWQKELAGQKTQRDTIIRAEKRANADLATASQALGEALAQSLIASRLTDWQAYWTKQKPADHPTFYPTKAEFTKVKKWIANAQGRASGRLFVASRAALSAKTQAAQVTKAQTEAYAIADGAGLPRGRGLLYGQQAAQVTKASAAATQAAAKTVETAYNATRASAADSKTLNSLANTQAHAAKAEFRRKAAQEAEAQAKAAAEGAAKQATEAAKHASEAKAAENKAKAAEKTAKDAAADAKAKRQKAEAERDYAKSQKELAEAERKKAHDAESRAQSQRTIAADKLSDAQSAGRTATEKKDGALAAERRAKKARDGALAAEERRDSLVARAEAAEALLAAVDGTADAIEARQAATKARAAADDATTAATEARKAANEATEAATNARAAATRAEGAAKRAQAAADAAKKDVAITGAAVKKAHAAAADAIAASQAAKWNAIAAKAEAETAQKAAAKAKGDAVVARSEATLAGADAIRTAGHAYATAQAAAATRDSAARVVKPANDAIELGSPYAETDSSAGLAVLTGQASKTAAQQQVAVANAKAAQAAKAAAAAKALAAKADADAKAAAEAAANAAEYAASAAKSATEAQASSDAAAASAKAAKTAEANTVAYHEQAVKDAEAAQKAATSADGYATQADSAADDAERDAASARRAADAAEADASTARSVADKAEKDATTAEAAAANARNLAVEAAQAAIRTQETDFEEQQEQQRTPDGGGTGVDGVVMKPSGDTRVDINPKSDCVGTGSGSDIGCEIDLEFHIYGEMDFYIESCPLPGVQRSKCGSAIQRDYLMSSPLDVTFRENNVHIDGLQLTASVLKAVATGAVADIVGCWNRKISSCLWLAGSIILPGLLMKAAEAAFAVRLAMKDGARLTTAIWGLRGSGLVASAVARLEQLGAKALMSKCFPAGTKVATADGPKRIEDIEVGDRVWSLDQATGKKSLQPVLKLFHRTVDGLIRVRTADGSVEATDTHRFWVVEQGWVEARELRAGDTFQTQDGGTERVLGTSVVKGTVKVFNFEVEKTNTYYVYAGSKPVLVHNDCLDAILKDLVKDGDHIILGVNPGSDDLARSLGGRTFNGRAFADELPEGMGMGVRPVWTVGVERTVKNPNVELSVSLDGVQGAKTADEALEMLLKRGETIKAGDWQTVTSSGYGTAWEMVQLRTAVRLENRSWSSIKWYRTNAKGEVERVFPERFKYPNGEPVPE</sequence>
<dbReference type="PROSITE" id="PS50817">
    <property type="entry name" value="INTEIN_N_TER"/>
    <property type="match status" value="1"/>
</dbReference>
<comment type="caution">
    <text evidence="3">The sequence shown here is derived from an EMBL/GenBank/DDBJ whole genome shotgun (WGS) entry which is preliminary data.</text>
</comment>
<proteinExistence type="predicted"/>
<dbReference type="EMBL" id="LMXB01000084">
    <property type="protein sequence ID" value="KUO16635.1"/>
    <property type="molecule type" value="Genomic_DNA"/>
</dbReference>
<feature type="compositionally biased region" description="Low complexity" evidence="1">
    <location>
        <begin position="493"/>
        <end position="511"/>
    </location>
</feature>
<dbReference type="InterPro" id="IPR029112">
    <property type="entry name" value="Ntox27"/>
</dbReference>
<dbReference type="SUPFAM" id="SSF51294">
    <property type="entry name" value="Hedgehog/intein (Hint) domain"/>
    <property type="match status" value="1"/>
</dbReference>